<keyword evidence="1" id="KW-0472">Membrane</keyword>
<keyword evidence="3" id="KW-1185">Reference proteome</keyword>
<dbReference type="RefSeq" id="WP_068913156.1">
    <property type="nucleotide sequence ID" value="NZ_MBEW02000016.1"/>
</dbReference>
<protein>
    <recommendedName>
        <fullName evidence="4">CvpA family protein</fullName>
    </recommendedName>
</protein>
<keyword evidence="1" id="KW-0812">Transmembrane</keyword>
<feature type="transmembrane region" description="Helical" evidence="1">
    <location>
        <begin position="71"/>
        <end position="90"/>
    </location>
</feature>
<feature type="transmembrane region" description="Helical" evidence="1">
    <location>
        <begin position="97"/>
        <end position="118"/>
    </location>
</feature>
<proteinExistence type="predicted"/>
<reference evidence="2 3" key="1">
    <citation type="journal article" date="2016" name="Genome Announc.">
        <title>Draft Genome Sequence of Criibacterium bergeronii gen. nov., sp. nov., Strain CCRI-22567T, Isolated from a Vaginal Sample from a Woman with Bacterial Vaginosis.</title>
        <authorList>
            <person name="Maheux A.F."/>
            <person name="Berube E."/>
            <person name="Boudreau D.K."/>
            <person name="Raymond F."/>
            <person name="Corbeil J."/>
            <person name="Roy P.H."/>
            <person name="Boissinot M."/>
            <person name="Omar R.F."/>
        </authorList>
    </citation>
    <scope>NUCLEOTIDE SEQUENCE [LARGE SCALE GENOMIC DNA]</scope>
    <source>
        <strain evidence="2 3">CCRI-22567</strain>
    </source>
</reference>
<evidence type="ECO:0000256" key="1">
    <source>
        <dbReference type="SAM" id="Phobius"/>
    </source>
</evidence>
<name>A0A371IKE1_9FIRM</name>
<dbReference type="Proteomes" id="UP000093352">
    <property type="component" value="Unassembled WGS sequence"/>
</dbReference>
<organism evidence="2 3">
    <name type="scientific">Criibacterium bergeronii</name>
    <dbReference type="NCBI Taxonomy" id="1871336"/>
    <lineage>
        <taxon>Bacteria</taxon>
        <taxon>Bacillati</taxon>
        <taxon>Bacillota</taxon>
        <taxon>Clostridia</taxon>
        <taxon>Peptostreptococcales</taxon>
        <taxon>Filifactoraceae</taxon>
        <taxon>Criibacterium</taxon>
    </lineage>
</organism>
<evidence type="ECO:0008006" key="4">
    <source>
        <dbReference type="Google" id="ProtNLM"/>
    </source>
</evidence>
<accession>A0A371IKE1</accession>
<sequence length="557" mass="63164">MSNIFAKLKKIFHKDKVTVESFEQDGNTTGKIHATISHFKTFSLIALVIFAFVFYYFTLFPINLKSLQFDMYLLVLFGILTFIFFVDSFANNTSKKIYKFLISIAALLVVAIILSNLYSSPIFHAKKYANMLQKETADFVKDFPEADFNTLPVVDRETAVKLGARKMGEMGDLVSQYDIDETYSQINLAGKPVRVTPLVYADVIKWFLNKSDGIPYYISIDMVTQNSSLVKLEKPIKYSMSDKFGRYLYRHVRFNYPTAIIGEINFELDDEKNPYYVVSAIEPTIGLFGAPDVKYVIVVDAITGKTEKYSPTEAPEWIDRVYPSNLVLAQLYNNGQYQKGFINSKIKQDGVTKPTDGYNYVSRGEDIFLYTGITSVLQDASNIGFVFINMRTKQTSYYPVSSAEEFSVMDSAAGSVQEKGYKATFPILINLRGRPTYFMALKDAAQLTKMYSLVDAQSYQKVAVGYTINDTLDQYMKITSDFNSFEYSNEDKSIIVEEIHPVVTDGNTLYYILANDDKTIYIASIDASEKLPFVKVGDTLNVKGSQRDNIFRITSIN</sequence>
<feature type="transmembrane region" description="Helical" evidence="1">
    <location>
        <begin position="41"/>
        <end position="59"/>
    </location>
</feature>
<dbReference type="STRING" id="1871336.BBG48_09685"/>
<dbReference type="EMBL" id="MBEW02000016">
    <property type="protein sequence ID" value="RDY20962.1"/>
    <property type="molecule type" value="Genomic_DNA"/>
</dbReference>
<gene>
    <name evidence="2" type="ORF">BBG48_007470</name>
</gene>
<dbReference type="AlphaFoldDB" id="A0A371IKE1"/>
<comment type="caution">
    <text evidence="2">The sequence shown here is derived from an EMBL/GenBank/DDBJ whole genome shotgun (WGS) entry which is preliminary data.</text>
</comment>
<evidence type="ECO:0000313" key="3">
    <source>
        <dbReference type="Proteomes" id="UP000093352"/>
    </source>
</evidence>
<keyword evidence="1" id="KW-1133">Transmembrane helix</keyword>
<evidence type="ECO:0000313" key="2">
    <source>
        <dbReference type="EMBL" id="RDY20962.1"/>
    </source>
</evidence>